<evidence type="ECO:0000313" key="7">
    <source>
        <dbReference type="EMBL" id="OBT97321.1"/>
    </source>
</evidence>
<dbReference type="GO" id="GO:0071949">
    <property type="term" value="F:FAD binding"/>
    <property type="evidence" value="ECO:0007669"/>
    <property type="project" value="InterPro"/>
</dbReference>
<dbReference type="RefSeq" id="XP_018131054.1">
    <property type="nucleotide sequence ID" value="XM_018274160.2"/>
</dbReference>
<keyword evidence="2" id="KW-0285">Flavoprotein</keyword>
<organism evidence="7 8">
    <name type="scientific">Pseudogymnoascus verrucosus</name>
    <dbReference type="NCBI Taxonomy" id="342668"/>
    <lineage>
        <taxon>Eukaryota</taxon>
        <taxon>Fungi</taxon>
        <taxon>Dikarya</taxon>
        <taxon>Ascomycota</taxon>
        <taxon>Pezizomycotina</taxon>
        <taxon>Leotiomycetes</taxon>
        <taxon>Thelebolales</taxon>
        <taxon>Thelebolaceae</taxon>
        <taxon>Pseudogymnoascus</taxon>
    </lineage>
</organism>
<feature type="compositionally biased region" description="Polar residues" evidence="5">
    <location>
        <begin position="1"/>
        <end position="13"/>
    </location>
</feature>
<accession>A0A1B8GN96</accession>
<dbReference type="InterPro" id="IPR036188">
    <property type="entry name" value="FAD/NAD-bd_sf"/>
</dbReference>
<evidence type="ECO:0000259" key="6">
    <source>
        <dbReference type="Pfam" id="PF01494"/>
    </source>
</evidence>
<reference evidence="8" key="2">
    <citation type="journal article" date="2018" name="Nat. Commun.">
        <title>Extreme sensitivity to ultraviolet light in the fungal pathogen causing white-nose syndrome of bats.</title>
        <authorList>
            <person name="Palmer J.M."/>
            <person name="Drees K.P."/>
            <person name="Foster J.T."/>
            <person name="Lindner D.L."/>
        </authorList>
    </citation>
    <scope>NUCLEOTIDE SEQUENCE [LARGE SCALE GENOMIC DNA]</scope>
    <source>
        <strain evidence="8">UAMH 10579</strain>
    </source>
</reference>
<dbReference type="Gene3D" id="3.30.9.10">
    <property type="entry name" value="D-Amino Acid Oxidase, subunit A, domain 2"/>
    <property type="match status" value="1"/>
</dbReference>
<protein>
    <recommendedName>
        <fullName evidence="6">FAD-binding domain-containing protein</fullName>
    </recommendedName>
</protein>
<sequence length="439" mass="48806">MPSAINNSSSTHEPQNDDPDSTTYRQDLHPIADDPFEQHDVVVVGAGPSGLFCALKMAQKGIDVLVIESGSAISESPRAIAYMPIVLNEFEKVGIFDDLVELGHQNNDGIQFRTPHNKGDELLTTVKLNLVPKSFKRYPFIGINTGQDRLAHLILKHAQRLPNFHVKFSHTFAGVQQDDNGVRITAVTSRGEKYFAAKYLIGADGAGSSVRRSQCIPFRGFTWNDFRFMAVNIEYDFASHGYSTGVMVVDEEDWAVIARIDKEGLWRVAFGVRCSIPEKELLAQLPEKLERLMPGPRPLNYKIVAANPYWAHQRVAEKLTSGRVVLTGDAAHSNNPIGGLGLTTGLLDATALGNCMIRILTKNEPDPAALLERYSTVRKKAFVEYTNTASIENKLRLHCQDDEFKTKRAAFIKNITDDPEATINMAKAMNEVMDDDFEE</sequence>
<feature type="region of interest" description="Disordered" evidence="5">
    <location>
        <begin position="1"/>
        <end position="28"/>
    </location>
</feature>
<evidence type="ECO:0000256" key="5">
    <source>
        <dbReference type="SAM" id="MobiDB-lite"/>
    </source>
</evidence>
<evidence type="ECO:0000256" key="4">
    <source>
        <dbReference type="ARBA" id="ARBA00023002"/>
    </source>
</evidence>
<evidence type="ECO:0000256" key="2">
    <source>
        <dbReference type="ARBA" id="ARBA00022630"/>
    </source>
</evidence>
<evidence type="ECO:0000256" key="3">
    <source>
        <dbReference type="ARBA" id="ARBA00022827"/>
    </source>
</evidence>
<comment type="cofactor">
    <cofactor evidence="1">
        <name>FAD</name>
        <dbReference type="ChEBI" id="CHEBI:57692"/>
    </cofactor>
</comment>
<evidence type="ECO:0000313" key="8">
    <source>
        <dbReference type="Proteomes" id="UP000091956"/>
    </source>
</evidence>
<dbReference type="PRINTS" id="PR00420">
    <property type="entry name" value="RNGMNOXGNASE"/>
</dbReference>
<gene>
    <name evidence="7" type="ORF">VE01_04691</name>
</gene>
<name>A0A1B8GN96_9PEZI</name>
<dbReference type="SUPFAM" id="SSF51905">
    <property type="entry name" value="FAD/NAD(P)-binding domain"/>
    <property type="match status" value="1"/>
</dbReference>
<dbReference type="Proteomes" id="UP000091956">
    <property type="component" value="Unassembled WGS sequence"/>
</dbReference>
<dbReference type="AlphaFoldDB" id="A0A1B8GN96"/>
<feature type="domain" description="FAD-binding" evidence="6">
    <location>
        <begin position="40"/>
        <end position="381"/>
    </location>
</feature>
<dbReference type="EMBL" id="KV460223">
    <property type="protein sequence ID" value="OBT97321.1"/>
    <property type="molecule type" value="Genomic_DNA"/>
</dbReference>
<keyword evidence="3" id="KW-0274">FAD</keyword>
<reference evidence="7 8" key="1">
    <citation type="submission" date="2016-03" db="EMBL/GenBank/DDBJ databases">
        <title>Comparative genomics of Pseudogymnoascus destructans, the fungus causing white-nose syndrome of bats.</title>
        <authorList>
            <person name="Palmer J.M."/>
            <person name="Drees K.P."/>
            <person name="Foster J.T."/>
            <person name="Lindner D.L."/>
        </authorList>
    </citation>
    <scope>NUCLEOTIDE SEQUENCE [LARGE SCALE GENOMIC DNA]</scope>
    <source>
        <strain evidence="7 8">UAMH 10579</strain>
    </source>
</reference>
<keyword evidence="8" id="KW-1185">Reference proteome</keyword>
<dbReference type="PANTHER" id="PTHR43004">
    <property type="entry name" value="TRK SYSTEM POTASSIUM UPTAKE PROTEIN"/>
    <property type="match status" value="1"/>
</dbReference>
<proteinExistence type="predicted"/>
<dbReference type="GeneID" id="28838077"/>
<dbReference type="InterPro" id="IPR050641">
    <property type="entry name" value="RIFMO-like"/>
</dbReference>
<dbReference type="GO" id="GO:0016709">
    <property type="term" value="F:oxidoreductase activity, acting on paired donors, with incorporation or reduction of molecular oxygen, NAD(P)H as one donor, and incorporation of one atom of oxygen"/>
    <property type="evidence" value="ECO:0007669"/>
    <property type="project" value="UniProtKB-ARBA"/>
</dbReference>
<dbReference type="Gene3D" id="3.50.50.60">
    <property type="entry name" value="FAD/NAD(P)-binding domain"/>
    <property type="match status" value="1"/>
</dbReference>
<dbReference type="Pfam" id="PF01494">
    <property type="entry name" value="FAD_binding_3"/>
    <property type="match status" value="1"/>
</dbReference>
<dbReference type="InterPro" id="IPR002938">
    <property type="entry name" value="FAD-bd"/>
</dbReference>
<dbReference type="STRING" id="342668.A0A1B8GN96"/>
<evidence type="ECO:0000256" key="1">
    <source>
        <dbReference type="ARBA" id="ARBA00001974"/>
    </source>
</evidence>
<keyword evidence="4" id="KW-0560">Oxidoreductase</keyword>
<dbReference type="PANTHER" id="PTHR43004:SF19">
    <property type="entry name" value="BINDING MONOOXYGENASE, PUTATIVE (JCVI)-RELATED"/>
    <property type="match status" value="1"/>
</dbReference>